<sequence>MTSDVSEPGTIRIGARRSPLAVAQAEWVAGQLQLRGVPTEVVGITTQGDVDRRELTQIGGTGVFASAVRDALHADTIDLAVHSGKDLPTAPVPGLEVVAHPEREDPRDVLIGLRLADLDGARVGTGSPRRASQLQAWARARGIEITVQPIRGNVDRRISLVRSGEVDATLLAAAGLRRLGRLSGTGQELQVIDAAGVPQCPAELLDPEVMLPAAAQGALAVEAVAGSPAAELAAVLDHQPTRTRVIAERSLLARLEAGCTAPVGALAELDRGRDIASDLTMAAVIGRTYPSTFDETAAEGSLIRVAGSGSADEAAALGARLAEDLLARLDRT</sequence>
<evidence type="ECO:0000256" key="6">
    <source>
        <dbReference type="ARBA" id="ARBA00023244"/>
    </source>
</evidence>
<dbReference type="PANTHER" id="PTHR11557:SF0">
    <property type="entry name" value="PORPHOBILINOGEN DEAMINASE"/>
    <property type="match status" value="1"/>
</dbReference>
<dbReference type="InterPro" id="IPR036803">
    <property type="entry name" value="Porphobilinogen_deaminase_C_sf"/>
</dbReference>
<evidence type="ECO:0000256" key="8">
    <source>
        <dbReference type="NCBIfam" id="TIGR00212"/>
    </source>
</evidence>
<evidence type="ECO:0000256" key="3">
    <source>
        <dbReference type="ARBA" id="ARBA00005638"/>
    </source>
</evidence>
<dbReference type="GO" id="GO:0005737">
    <property type="term" value="C:cytoplasm"/>
    <property type="evidence" value="ECO:0007669"/>
    <property type="project" value="UniProtKB-UniRule"/>
</dbReference>
<dbReference type="NCBIfam" id="TIGR00212">
    <property type="entry name" value="hemC"/>
    <property type="match status" value="1"/>
</dbReference>
<dbReference type="EMBL" id="SOAW01000003">
    <property type="protein sequence ID" value="TDT29987.1"/>
    <property type="molecule type" value="Genomic_DNA"/>
</dbReference>
<dbReference type="InterPro" id="IPR022419">
    <property type="entry name" value="Porphobilin_deaminase_cofac_BS"/>
</dbReference>
<feature type="domain" description="Porphobilinogen deaminase C-terminal" evidence="10">
    <location>
        <begin position="244"/>
        <end position="326"/>
    </location>
</feature>
<gene>
    <name evidence="11" type="ORF">CLV29_3010</name>
</gene>
<dbReference type="SUPFAM" id="SSF53850">
    <property type="entry name" value="Periplasmic binding protein-like II"/>
    <property type="match status" value="1"/>
</dbReference>
<dbReference type="Gene3D" id="3.40.190.10">
    <property type="entry name" value="Periplasmic binding protein-like II"/>
    <property type="match status" value="2"/>
</dbReference>
<reference evidence="11 12" key="1">
    <citation type="submission" date="2019-03" db="EMBL/GenBank/DDBJ databases">
        <title>Genomic Encyclopedia of Archaeal and Bacterial Type Strains, Phase II (KMG-II): from individual species to whole genera.</title>
        <authorList>
            <person name="Goeker M."/>
        </authorList>
    </citation>
    <scope>NUCLEOTIDE SEQUENCE [LARGE SCALE GENOMIC DNA]</scope>
    <source>
        <strain evidence="11 12">DSM 24323</strain>
    </source>
</reference>
<organism evidence="11 12">
    <name type="scientific">Naumannella halotolerans</name>
    <dbReference type="NCBI Taxonomy" id="993414"/>
    <lineage>
        <taxon>Bacteria</taxon>
        <taxon>Bacillati</taxon>
        <taxon>Actinomycetota</taxon>
        <taxon>Actinomycetes</taxon>
        <taxon>Propionibacteriales</taxon>
        <taxon>Propionibacteriaceae</taxon>
        <taxon>Naumannella</taxon>
    </lineage>
</organism>
<dbReference type="InterPro" id="IPR022418">
    <property type="entry name" value="Porphobilinogen_deaminase_C"/>
</dbReference>
<name>A0A4R7J0Z8_9ACTN</name>
<dbReference type="GO" id="GO:0004418">
    <property type="term" value="F:hydroxymethylbilane synthase activity"/>
    <property type="evidence" value="ECO:0007669"/>
    <property type="project" value="UniProtKB-UniRule"/>
</dbReference>
<dbReference type="Pfam" id="PF03900">
    <property type="entry name" value="Porphobil_deamC"/>
    <property type="match status" value="1"/>
</dbReference>
<protein>
    <recommendedName>
        <fullName evidence="4 8">Hydroxymethylbilane synthase</fullName>
        <ecNumber evidence="4 8">2.5.1.61</ecNumber>
    </recommendedName>
</protein>
<dbReference type="PRINTS" id="PR00151">
    <property type="entry name" value="PORPHBDMNASE"/>
</dbReference>
<comment type="function">
    <text evidence="2">Tetrapolymerization of the monopyrrole PBG into the hydroxymethylbilane pre-uroporphyrinogen in several discrete steps.</text>
</comment>
<dbReference type="AlphaFoldDB" id="A0A4R7J0Z8"/>
<dbReference type="PIRSF" id="PIRSF001438">
    <property type="entry name" value="4pyrrol_synth_OHMeBilane_synth"/>
    <property type="match status" value="1"/>
</dbReference>
<comment type="catalytic activity">
    <reaction evidence="7">
        <text>4 porphobilinogen + H2O = hydroxymethylbilane + 4 NH4(+)</text>
        <dbReference type="Rhea" id="RHEA:13185"/>
        <dbReference type="ChEBI" id="CHEBI:15377"/>
        <dbReference type="ChEBI" id="CHEBI:28938"/>
        <dbReference type="ChEBI" id="CHEBI:57845"/>
        <dbReference type="ChEBI" id="CHEBI:58126"/>
        <dbReference type="EC" id="2.5.1.61"/>
    </reaction>
</comment>
<keyword evidence="5" id="KW-0808">Transferase</keyword>
<accession>A0A4R7J0Z8</accession>
<dbReference type="PANTHER" id="PTHR11557">
    <property type="entry name" value="PORPHOBILINOGEN DEAMINASE"/>
    <property type="match status" value="1"/>
</dbReference>
<keyword evidence="12" id="KW-1185">Reference proteome</keyword>
<evidence type="ECO:0000256" key="1">
    <source>
        <dbReference type="ARBA" id="ARBA00001916"/>
    </source>
</evidence>
<dbReference type="Proteomes" id="UP000295371">
    <property type="component" value="Unassembled WGS sequence"/>
</dbReference>
<evidence type="ECO:0000259" key="9">
    <source>
        <dbReference type="Pfam" id="PF01379"/>
    </source>
</evidence>
<evidence type="ECO:0000256" key="2">
    <source>
        <dbReference type="ARBA" id="ARBA00002869"/>
    </source>
</evidence>
<dbReference type="GO" id="GO:0006783">
    <property type="term" value="P:heme biosynthetic process"/>
    <property type="evidence" value="ECO:0007669"/>
    <property type="project" value="TreeGrafter"/>
</dbReference>
<evidence type="ECO:0000256" key="4">
    <source>
        <dbReference type="ARBA" id="ARBA00012655"/>
    </source>
</evidence>
<comment type="cofactor">
    <cofactor evidence="1">
        <name>dipyrromethane</name>
        <dbReference type="ChEBI" id="CHEBI:60342"/>
    </cofactor>
</comment>
<evidence type="ECO:0000259" key="10">
    <source>
        <dbReference type="Pfam" id="PF03900"/>
    </source>
</evidence>
<evidence type="ECO:0000256" key="5">
    <source>
        <dbReference type="ARBA" id="ARBA00022679"/>
    </source>
</evidence>
<dbReference type="PROSITE" id="PS00533">
    <property type="entry name" value="PORPHOBILINOGEN_DEAM"/>
    <property type="match status" value="1"/>
</dbReference>
<comment type="similarity">
    <text evidence="3">Belongs to the HMBS family.</text>
</comment>
<dbReference type="InterPro" id="IPR022417">
    <property type="entry name" value="Porphobilin_deaminase_N"/>
</dbReference>
<dbReference type="Pfam" id="PF01379">
    <property type="entry name" value="Porphobil_deam"/>
    <property type="match status" value="1"/>
</dbReference>
<feature type="domain" description="Porphobilinogen deaminase N-terminal" evidence="9">
    <location>
        <begin position="11"/>
        <end position="226"/>
    </location>
</feature>
<dbReference type="SUPFAM" id="SSF54782">
    <property type="entry name" value="Porphobilinogen deaminase (hydroxymethylbilane synthase), C-terminal domain"/>
    <property type="match status" value="1"/>
</dbReference>
<keyword evidence="6" id="KW-0627">Porphyrin biosynthesis</keyword>
<evidence type="ECO:0000313" key="11">
    <source>
        <dbReference type="EMBL" id="TDT29987.1"/>
    </source>
</evidence>
<dbReference type="Gene3D" id="3.30.160.40">
    <property type="entry name" value="Porphobilinogen deaminase, C-terminal domain"/>
    <property type="match status" value="1"/>
</dbReference>
<evidence type="ECO:0000313" key="12">
    <source>
        <dbReference type="Proteomes" id="UP000295371"/>
    </source>
</evidence>
<dbReference type="InterPro" id="IPR000860">
    <property type="entry name" value="HemC"/>
</dbReference>
<dbReference type="EC" id="2.5.1.61" evidence="4 8"/>
<proteinExistence type="inferred from homology"/>
<evidence type="ECO:0000256" key="7">
    <source>
        <dbReference type="ARBA" id="ARBA00048169"/>
    </source>
</evidence>
<comment type="caution">
    <text evidence="11">The sequence shown here is derived from an EMBL/GenBank/DDBJ whole genome shotgun (WGS) entry which is preliminary data.</text>
</comment>